<evidence type="ECO:0000313" key="2">
    <source>
        <dbReference type="Proteomes" id="UP000886520"/>
    </source>
</evidence>
<accession>A0A9D4Z9I2</accession>
<proteinExistence type="predicted"/>
<dbReference type="AlphaFoldDB" id="A0A9D4Z9I2"/>
<sequence>MISLTCYRHELFHFHVYNVWRSYDPSVEVENPTYIYSCAYSAMPKFALRKGSSGLCPVSDFKNLGCTIVIYPCTDNISTPTSAVAIEIRLPRSMPTWFSLLSKNPTSKYVSNSTATKGGLESPVKLVAFTKPSHLPGLPIHVSSGTMMNASPSPARLGF</sequence>
<evidence type="ECO:0000313" key="1">
    <source>
        <dbReference type="EMBL" id="KAI5064616.1"/>
    </source>
</evidence>
<keyword evidence="2" id="KW-1185">Reference proteome</keyword>
<name>A0A9D4Z9I2_ADICA</name>
<comment type="caution">
    <text evidence="1">The sequence shown here is derived from an EMBL/GenBank/DDBJ whole genome shotgun (WGS) entry which is preliminary data.</text>
</comment>
<organism evidence="1 2">
    <name type="scientific">Adiantum capillus-veneris</name>
    <name type="common">Maidenhair fern</name>
    <dbReference type="NCBI Taxonomy" id="13818"/>
    <lineage>
        <taxon>Eukaryota</taxon>
        <taxon>Viridiplantae</taxon>
        <taxon>Streptophyta</taxon>
        <taxon>Embryophyta</taxon>
        <taxon>Tracheophyta</taxon>
        <taxon>Polypodiopsida</taxon>
        <taxon>Polypodiidae</taxon>
        <taxon>Polypodiales</taxon>
        <taxon>Pteridineae</taxon>
        <taxon>Pteridaceae</taxon>
        <taxon>Vittarioideae</taxon>
        <taxon>Adiantum</taxon>
    </lineage>
</organism>
<dbReference type="EMBL" id="JABFUD020000020">
    <property type="protein sequence ID" value="KAI5064616.1"/>
    <property type="molecule type" value="Genomic_DNA"/>
</dbReference>
<dbReference type="Proteomes" id="UP000886520">
    <property type="component" value="Chromosome 20"/>
</dbReference>
<reference evidence="1" key="1">
    <citation type="submission" date="2021-01" db="EMBL/GenBank/DDBJ databases">
        <title>Adiantum capillus-veneris genome.</title>
        <authorList>
            <person name="Fang Y."/>
            <person name="Liao Q."/>
        </authorList>
    </citation>
    <scope>NUCLEOTIDE SEQUENCE</scope>
    <source>
        <strain evidence="1">H3</strain>
        <tissue evidence="1">Leaf</tissue>
    </source>
</reference>
<gene>
    <name evidence="1" type="ORF">GOP47_0021286</name>
</gene>
<protein>
    <submittedName>
        <fullName evidence="1">Uncharacterized protein</fullName>
    </submittedName>
</protein>